<protein>
    <submittedName>
        <fullName evidence="1">Uncharacterized protein</fullName>
    </submittedName>
</protein>
<dbReference type="AlphaFoldDB" id="A0A8S3S154"/>
<dbReference type="OrthoDB" id="6267266at2759"/>
<accession>A0A8S3S154</accession>
<dbReference type="GO" id="GO:0005615">
    <property type="term" value="C:extracellular space"/>
    <property type="evidence" value="ECO:0007669"/>
    <property type="project" value="TreeGrafter"/>
</dbReference>
<evidence type="ECO:0000313" key="1">
    <source>
        <dbReference type="EMBL" id="CAG2214807.1"/>
    </source>
</evidence>
<keyword evidence="2" id="KW-1185">Reference proteome</keyword>
<evidence type="ECO:0000313" key="2">
    <source>
        <dbReference type="Proteomes" id="UP000683360"/>
    </source>
</evidence>
<proteinExistence type="predicted"/>
<sequence>MSFIDHCIIAFCVGIFYVTGEKDEPRLLLNEPDIVQNRLYRMENKLATLKKVVQQQSFAIQQQAFTIQQQGTAIQKQETIISQQRTIMKVQKEEIRQMQDDKGTGSTYIIWGRKQCPNITDTELVYTGYIGGGYNEQTGSASQYVCLPPDPDFQRTSGHIGGHMHGAEYESSFIGLQDQDVPCSVCRKTGSTSILVISGKNKCYNGWNTEYNGYLASTSHGYTDVSSYVCFDRNPEHLNDGVRNDEGKLLYPVLAKCEFLQCPPYRESYPLTCVVCSKL</sequence>
<dbReference type="EMBL" id="CAJPWZ010001424">
    <property type="protein sequence ID" value="CAG2214807.1"/>
    <property type="molecule type" value="Genomic_DNA"/>
</dbReference>
<dbReference type="Proteomes" id="UP000683360">
    <property type="component" value="Unassembled WGS sequence"/>
</dbReference>
<organism evidence="1 2">
    <name type="scientific">Mytilus edulis</name>
    <name type="common">Blue mussel</name>
    <dbReference type="NCBI Taxonomy" id="6550"/>
    <lineage>
        <taxon>Eukaryota</taxon>
        <taxon>Metazoa</taxon>
        <taxon>Spiralia</taxon>
        <taxon>Lophotrochozoa</taxon>
        <taxon>Mollusca</taxon>
        <taxon>Bivalvia</taxon>
        <taxon>Autobranchia</taxon>
        <taxon>Pteriomorphia</taxon>
        <taxon>Mytilida</taxon>
        <taxon>Mytiloidea</taxon>
        <taxon>Mytilidae</taxon>
        <taxon>Mytilinae</taxon>
        <taxon>Mytilus</taxon>
    </lineage>
</organism>
<dbReference type="PANTHER" id="PTHR24024:SF18">
    <property type="entry name" value="SHORT-CHAIN COLLAGEN C4-LIKE"/>
    <property type="match status" value="1"/>
</dbReference>
<dbReference type="PANTHER" id="PTHR24024">
    <property type="entry name" value="PULMONARY SURFACTANT-ASSOCIATED PROTEIN A"/>
    <property type="match status" value="1"/>
</dbReference>
<comment type="caution">
    <text evidence="1">The sequence shown here is derived from an EMBL/GenBank/DDBJ whole genome shotgun (WGS) entry which is preliminary data.</text>
</comment>
<gene>
    <name evidence="1" type="ORF">MEDL_28626</name>
</gene>
<name>A0A8S3S154_MYTED</name>
<reference evidence="1" key="1">
    <citation type="submission" date="2021-03" db="EMBL/GenBank/DDBJ databases">
        <authorList>
            <person name="Bekaert M."/>
        </authorList>
    </citation>
    <scope>NUCLEOTIDE SEQUENCE</scope>
</reference>
<dbReference type="InterPro" id="IPR051077">
    <property type="entry name" value="Ca-dependent_lectin"/>
</dbReference>